<protein>
    <recommendedName>
        <fullName evidence="2">Hedgehog/Intein (Hint) domain-containing protein</fullName>
    </recommendedName>
</protein>
<dbReference type="RefSeq" id="WP_353476331.1">
    <property type="nucleotide sequence ID" value="NZ_CP123388.1"/>
</dbReference>
<dbReference type="EMBL" id="CP123388">
    <property type="protein sequence ID" value="XCC97441.1"/>
    <property type="molecule type" value="Genomic_DNA"/>
</dbReference>
<geneLocation type="plasmid" evidence="1">
    <name>unnamed3</name>
</geneLocation>
<dbReference type="AlphaFoldDB" id="A0AAU8AR44"/>
<evidence type="ECO:0008006" key="2">
    <source>
        <dbReference type="Google" id="ProtNLM"/>
    </source>
</evidence>
<accession>A0AAU8AR44</accession>
<reference evidence="1" key="1">
    <citation type="submission" date="2023-02" db="EMBL/GenBank/DDBJ databases">
        <title>Description and genomic characterization of Salipiger bruguierae sp. nov., isolated from the sediment of mangrove plant Bruguiera sexangula.</title>
        <authorList>
            <person name="Long M."/>
        </authorList>
    </citation>
    <scope>NUCLEOTIDE SEQUENCE</scope>
    <source>
        <strain evidence="1">H15</strain>
        <plasmid evidence="1">unnamed3</plasmid>
    </source>
</reference>
<keyword evidence="1" id="KW-0614">Plasmid</keyword>
<evidence type="ECO:0000313" key="1">
    <source>
        <dbReference type="EMBL" id="XCC97441.1"/>
    </source>
</evidence>
<proteinExistence type="predicted"/>
<organism evidence="1">
    <name type="scientific">Alloyangia sp. H15</name>
    <dbReference type="NCBI Taxonomy" id="3029062"/>
    <lineage>
        <taxon>Bacteria</taxon>
        <taxon>Pseudomonadati</taxon>
        <taxon>Pseudomonadota</taxon>
        <taxon>Alphaproteobacteria</taxon>
        <taxon>Rhodobacterales</taxon>
        <taxon>Roseobacteraceae</taxon>
        <taxon>Alloyangia</taxon>
    </lineage>
</organism>
<name>A0AAU8AR44_9RHOB</name>
<gene>
    <name evidence="1" type="ORF">PVT71_27020</name>
</gene>
<sequence length="63" mass="6603">MTIRHIGPAGIPLEADAPLAQVKVMDAPVLAEIAEVWLLHEPGTVALPRTTRVLRLAGNLAGA</sequence>